<reference evidence="1" key="1">
    <citation type="submission" date="2020-03" db="EMBL/GenBank/DDBJ databases">
        <title>The deep terrestrial virosphere.</title>
        <authorList>
            <person name="Holmfeldt K."/>
            <person name="Nilsson E."/>
            <person name="Simone D."/>
            <person name="Lopez-Fernandez M."/>
            <person name="Wu X."/>
            <person name="de Brujin I."/>
            <person name="Lundin D."/>
            <person name="Andersson A."/>
            <person name="Bertilsson S."/>
            <person name="Dopson M."/>
        </authorList>
    </citation>
    <scope>NUCLEOTIDE SEQUENCE</scope>
    <source>
        <strain evidence="2">MM415A00371</strain>
        <strain evidence="1">TM448A00246</strain>
    </source>
</reference>
<dbReference type="EMBL" id="MT143992">
    <property type="protein sequence ID" value="QJA45516.1"/>
    <property type="molecule type" value="Genomic_DNA"/>
</dbReference>
<dbReference type="EMBL" id="MT142495">
    <property type="protein sequence ID" value="QJA82777.1"/>
    <property type="molecule type" value="Genomic_DNA"/>
</dbReference>
<gene>
    <name evidence="2" type="ORF">MM415A00371_0039</name>
    <name evidence="1" type="ORF">TM448A00246_0007</name>
</gene>
<accession>A0A6H1ZC73</accession>
<sequence>MTFRRLSLEEEEKLLLQESEETNRENFREILKYFQLCQEDYNRVCDLLDGKIEKDNTYLNTLLKLNYQGRAWYETDDKNEGFVFYIAEVLPQVIRNANILKKEKLLESLQCAGLASYEVFMKNKITINKQEHKLLKLLSNEELVDKNTINHLNQIKSGQTNLICISRNPIDYIFISTNQNFGSCMDMVSSGEGWWLGLGGLSLDPNRLLIFSSTGKIKRFSIQSIELKHFGYVNRSWGLLSENDKIAIVRQYPGTGRELNNILVHLELNTNYFSNSKFKFLVPKLHNNLHSFPYIDNIPFFIPRDEKGFYSTENQSLYGKSAIDTSLCISIQNISENYDLDDNSYSCANCSDSIGEDECCWAEDDGPYCRDCFNDNFFYCSDCGEVDSLENAYSVSNGDYICSDCFNNYYFMCEDCEDTTNQDDKSIVSGICSNCFRDNYFECEYCNKGYKNNEMSAIEDVCKDCFLDNYFECEKCCASLENNERSDLGNICKTCVDKHFFLCEKCEEIIEGDPKNILCGGCSNEEC</sequence>
<evidence type="ECO:0000313" key="1">
    <source>
        <dbReference type="EMBL" id="QJA45516.1"/>
    </source>
</evidence>
<dbReference type="AlphaFoldDB" id="A0A6H1ZC73"/>
<organism evidence="1">
    <name type="scientific">viral metagenome</name>
    <dbReference type="NCBI Taxonomy" id="1070528"/>
    <lineage>
        <taxon>unclassified sequences</taxon>
        <taxon>metagenomes</taxon>
        <taxon>organismal metagenomes</taxon>
    </lineage>
</organism>
<name>A0A6H1ZC73_9ZZZZ</name>
<protein>
    <submittedName>
        <fullName evidence="1">Uncharacterized protein</fullName>
    </submittedName>
</protein>
<proteinExistence type="predicted"/>
<evidence type="ECO:0000313" key="2">
    <source>
        <dbReference type="EMBL" id="QJA82777.1"/>
    </source>
</evidence>